<comment type="caution">
    <text evidence="6">The sequence shown here is derived from an EMBL/GenBank/DDBJ whole genome shotgun (WGS) entry which is preliminary data.</text>
</comment>
<evidence type="ECO:0000313" key="7">
    <source>
        <dbReference type="Proteomes" id="UP000717328"/>
    </source>
</evidence>
<dbReference type="GO" id="GO:0010008">
    <property type="term" value="C:endosome membrane"/>
    <property type="evidence" value="ECO:0007669"/>
    <property type="project" value="TreeGrafter"/>
</dbReference>
<dbReference type="OrthoDB" id="158357at2759"/>
<evidence type="ECO:0000256" key="3">
    <source>
        <dbReference type="PROSITE-ProRule" id="PRU00781"/>
    </source>
</evidence>
<accession>A0A9P7GNY5</accession>
<dbReference type="PANTHER" id="PTHR45748:SF7">
    <property type="entry name" value="1-PHOSPHATIDYLINOSITOL 3-PHOSPHATE 5-KINASE-RELATED"/>
    <property type="match status" value="1"/>
</dbReference>
<dbReference type="CDD" id="cd17300">
    <property type="entry name" value="PIPKc_PIKfyve"/>
    <property type="match status" value="1"/>
</dbReference>
<dbReference type="Proteomes" id="UP000717328">
    <property type="component" value="Unassembled WGS sequence"/>
</dbReference>
<gene>
    <name evidence="6" type="ORF">H0H81_006675</name>
</gene>
<reference evidence="6" key="2">
    <citation type="submission" date="2021-10" db="EMBL/GenBank/DDBJ databases">
        <title>Phylogenomics reveals ancestral predisposition of the termite-cultivated fungus Termitomyces towards a domesticated lifestyle.</title>
        <authorList>
            <person name="Auxier B."/>
            <person name="Grum-Grzhimaylo A."/>
            <person name="Cardenas M.E."/>
            <person name="Lodge J.D."/>
            <person name="Laessoe T."/>
            <person name="Pedersen O."/>
            <person name="Smith M.E."/>
            <person name="Kuyper T.W."/>
            <person name="Franco-Molano E.A."/>
            <person name="Baroni T.J."/>
            <person name="Aanen D.K."/>
        </authorList>
    </citation>
    <scope>NUCLEOTIDE SEQUENCE</scope>
    <source>
        <strain evidence="6">D49</strain>
    </source>
</reference>
<dbReference type="InterPro" id="IPR044769">
    <property type="entry name" value="PIKfyve_PIPKc"/>
</dbReference>
<keyword evidence="1 3" id="KW-0547">Nucleotide-binding</keyword>
<feature type="compositionally biased region" description="Low complexity" evidence="4">
    <location>
        <begin position="1113"/>
        <end position="1126"/>
    </location>
</feature>
<name>A0A9P7GNY5_9AGAR</name>
<dbReference type="GO" id="GO:0046854">
    <property type="term" value="P:phosphatidylinositol phosphate biosynthetic process"/>
    <property type="evidence" value="ECO:0007669"/>
    <property type="project" value="TreeGrafter"/>
</dbReference>
<keyword evidence="7" id="KW-1185">Reference proteome</keyword>
<keyword evidence="3" id="KW-0418">Kinase</keyword>
<proteinExistence type="predicted"/>
<feature type="compositionally biased region" description="Basic and acidic residues" evidence="4">
    <location>
        <begin position="1093"/>
        <end position="1108"/>
    </location>
</feature>
<evidence type="ECO:0000259" key="5">
    <source>
        <dbReference type="PROSITE" id="PS51455"/>
    </source>
</evidence>
<feature type="region of interest" description="Disordered" evidence="4">
    <location>
        <begin position="1009"/>
        <end position="1033"/>
    </location>
</feature>
<dbReference type="PANTHER" id="PTHR45748">
    <property type="entry name" value="1-PHOSPHATIDYLINOSITOL 3-PHOSPHATE 5-KINASE-RELATED"/>
    <property type="match status" value="1"/>
</dbReference>
<dbReference type="EMBL" id="JABCKI010000174">
    <property type="protein sequence ID" value="KAG5651993.1"/>
    <property type="molecule type" value="Genomic_DNA"/>
</dbReference>
<dbReference type="InterPro" id="IPR027483">
    <property type="entry name" value="PInositol-4-P-4/5-kinase_C_sf"/>
</dbReference>
<feature type="region of interest" description="Disordered" evidence="4">
    <location>
        <begin position="78"/>
        <end position="128"/>
    </location>
</feature>
<organism evidence="6 7">
    <name type="scientific">Sphagnurus paluster</name>
    <dbReference type="NCBI Taxonomy" id="117069"/>
    <lineage>
        <taxon>Eukaryota</taxon>
        <taxon>Fungi</taxon>
        <taxon>Dikarya</taxon>
        <taxon>Basidiomycota</taxon>
        <taxon>Agaricomycotina</taxon>
        <taxon>Agaricomycetes</taxon>
        <taxon>Agaricomycetidae</taxon>
        <taxon>Agaricales</taxon>
        <taxon>Tricholomatineae</taxon>
        <taxon>Lyophyllaceae</taxon>
        <taxon>Sphagnurus</taxon>
    </lineage>
</organism>
<feature type="region of interest" description="Disordered" evidence="4">
    <location>
        <begin position="1081"/>
        <end position="1126"/>
    </location>
</feature>
<dbReference type="InterPro" id="IPR002498">
    <property type="entry name" value="PInositol-4-P-4/5-kinase_core"/>
</dbReference>
<evidence type="ECO:0000256" key="4">
    <source>
        <dbReference type="SAM" id="MobiDB-lite"/>
    </source>
</evidence>
<keyword evidence="2 3" id="KW-0067">ATP-binding</keyword>
<dbReference type="PROSITE" id="PS51455">
    <property type="entry name" value="PIPK"/>
    <property type="match status" value="1"/>
</dbReference>
<feature type="compositionally biased region" description="Pro residues" evidence="4">
    <location>
        <begin position="719"/>
        <end position="738"/>
    </location>
</feature>
<dbReference type="Gene3D" id="3.30.810.10">
    <property type="entry name" value="2-Layer Sandwich"/>
    <property type="match status" value="1"/>
</dbReference>
<dbReference type="GO" id="GO:0005524">
    <property type="term" value="F:ATP binding"/>
    <property type="evidence" value="ECO:0007669"/>
    <property type="project" value="UniProtKB-UniRule"/>
</dbReference>
<evidence type="ECO:0000256" key="2">
    <source>
        <dbReference type="ARBA" id="ARBA00022840"/>
    </source>
</evidence>
<reference evidence="6" key="1">
    <citation type="submission" date="2021-02" db="EMBL/GenBank/DDBJ databases">
        <authorList>
            <person name="Nieuwenhuis M."/>
            <person name="Van De Peppel L.J.J."/>
        </authorList>
    </citation>
    <scope>NUCLEOTIDE SEQUENCE</scope>
    <source>
        <strain evidence="6">D49</strain>
    </source>
</reference>
<feature type="compositionally biased region" description="Polar residues" evidence="4">
    <location>
        <begin position="109"/>
        <end position="122"/>
    </location>
</feature>
<feature type="region of interest" description="Disordered" evidence="4">
    <location>
        <begin position="600"/>
        <end position="620"/>
    </location>
</feature>
<feature type="compositionally biased region" description="Basic and acidic residues" evidence="4">
    <location>
        <begin position="90"/>
        <end position="102"/>
    </location>
</feature>
<evidence type="ECO:0000313" key="6">
    <source>
        <dbReference type="EMBL" id="KAG5651993.1"/>
    </source>
</evidence>
<feature type="region of interest" description="Disordered" evidence="4">
    <location>
        <begin position="961"/>
        <end position="988"/>
    </location>
</feature>
<dbReference type="SUPFAM" id="SSF56104">
    <property type="entry name" value="SAICAR synthase-like"/>
    <property type="match status" value="1"/>
</dbReference>
<protein>
    <recommendedName>
        <fullName evidence="5">PIPK domain-containing protein</fullName>
    </recommendedName>
</protein>
<feature type="region of interest" description="Disordered" evidence="4">
    <location>
        <begin position="682"/>
        <end position="744"/>
    </location>
</feature>
<sequence>MTDHKPLPALPVPAALSIDARRHRARLIHQFLSGTTEIGVQSRKEGWVYVLEEVLDELGRSLHQGKWLEGVRRWREQQRDTRKQALSRQETVKAKKSEKIVEGEGDAAASQSEQGSLNSSKELPSKPVVTPKAGAKHLLLCVAPPGSRNPLPSEDSGFDIVPANIGCTFLPGTYALQHGDTRTVLFGAGDASAAQTIGGTFQFKGLTSVSQHEHLFCVLRLAIYVHLALTLEQHLLMDSGIVLSFPRPKLPASSPSAPGHSSKPPPTTEQTRKKWLFSFFSPSKVSLGRSTTILPVGHDLSIPSVPSTPIDFGSSFRFSLLGTRAAAPSDAAATTPFAHALEQLEASVGLLSTSPGVHFAPPPPIADLGAREKQNGVRVKVRGDERAALSSILGWEGREQAGRGMVGTTGFVRQQGIEVLVSHHVPKEGEGGGLTGCGRAEWKTYQYFGDRSLGETVEDLVEGAKKACEVVGCKHAHGLHETRMFHGGVKITIQVEEEQHPTEGTIIELWESCTMCGAQSAQRELSDGTYLLSYGKFIELLIYSSSLGPPRPTICEHADRFDIRRHFGTRTHKVSFRCSRVEDIYELRVPRLQITRGERCVRESTTSTEGSAEENDEEREKRELRKEITKWWAGVADHMDKLEAVFVDDEETDFAEQKKWKTLPRLPSADEDYANLDSHITPTFTKTETSAPGLPSIRSTPPRSTSSLLTNTSSVDTPPRAPAPPPSPATTTPIPPSEPPDEAEIPQPVIRLSSLRQTFHRTEQSLYAQLSRTRGGELNEVRRSFVASAKGAEKRLCAWQKKHLVRDKDGKNVTEAGENLEWAGGEEPEWWITSCHVLPGSNIIVKEDDWGSVIAFTLSTPDYQRELTRMSIPRQASVASALPQTPSIDNSPTISNHSNPSSFFSAAMHYKLFTASTHVQPDPDLDDVTWSEPELFSTVISRKEHPRDATNSLLSIREVLRQGQKSPAPDPSRFGSLGRGPAPPLAWAKPDVQLSKDEADGMVSREASDVLGKASQDTESATGTSSHPPAPLSRASESLISLAIVNQRPLVESTLSRSKAPSVASVESDGTIGKEGVKELSGSTIRMPPPLPPKDEWHAPRDLERPRDFSNATVTTTTTNTSSFTSTLTSGLNNALRFMRHGGPGSVDASRAASPFVKAHHGLLSLDAAAIDERPHIKYDWTIGKRLKFSCTVYYAKQFDLLRRRCGVDDIFVKSLRRSANWAADGGKSRSNFWKTSDERFIIKTLVDAWNVADLQVLIDLAPSYFRYMDFTSNKATVLAKMMGFYTIEIRNLETGAVQSKADLLVMENLFYNQRVGKTFDLKGIQGRKVKPSNAPRAPQRSQTLFDGDWIEGQQKALMLLRPHSKHVLRTAIKTDAEFLAKIGINEEQKEIACGLVDTIGSYTFAKTLEYKAKQGLNSGKDITVVPPAEYQERFVSALEGYFVACPDKWSKPMDESKIISDPMLLPSVL</sequence>
<dbReference type="SMART" id="SM00330">
    <property type="entry name" value="PIPKc"/>
    <property type="match status" value="1"/>
</dbReference>
<feature type="compositionally biased region" description="Low complexity" evidence="4">
    <location>
        <begin position="694"/>
        <end position="718"/>
    </location>
</feature>
<dbReference type="GO" id="GO:0000329">
    <property type="term" value="C:fungal-type vacuole membrane"/>
    <property type="evidence" value="ECO:0007669"/>
    <property type="project" value="TreeGrafter"/>
</dbReference>
<dbReference type="GO" id="GO:0000285">
    <property type="term" value="F:1-phosphatidylinositol-3-phosphate 5-kinase activity"/>
    <property type="evidence" value="ECO:0007669"/>
    <property type="project" value="InterPro"/>
</dbReference>
<feature type="domain" description="PIPK" evidence="5">
    <location>
        <begin position="1128"/>
        <end position="1443"/>
    </location>
</feature>
<feature type="compositionally biased region" description="Polar residues" evidence="4">
    <location>
        <begin position="1015"/>
        <end position="1027"/>
    </location>
</feature>
<evidence type="ECO:0000256" key="1">
    <source>
        <dbReference type="ARBA" id="ARBA00022741"/>
    </source>
</evidence>
<dbReference type="Pfam" id="PF01504">
    <property type="entry name" value="PIP5K"/>
    <property type="match status" value="2"/>
</dbReference>
<keyword evidence="3" id="KW-0808">Transferase</keyword>
<dbReference type="InterPro" id="IPR027484">
    <property type="entry name" value="PInositol-4-P-5-kinase_N"/>
</dbReference>
<dbReference type="Gene3D" id="3.30.800.10">
    <property type="entry name" value="Phosphatidylinositol Phosphate Kinase II Beta"/>
    <property type="match status" value="1"/>
</dbReference>